<feature type="domain" description="7TM GPCR serpentine receptor class x (Srx)" evidence="2">
    <location>
        <begin position="33"/>
        <end position="264"/>
    </location>
</feature>
<evidence type="ECO:0000313" key="3">
    <source>
        <dbReference type="Proteomes" id="UP000887565"/>
    </source>
</evidence>
<dbReference type="PANTHER" id="PTHR22718">
    <property type="entry name" value="SERPENTINE RECEPTOR, CLASS X"/>
    <property type="match status" value="1"/>
</dbReference>
<feature type="transmembrane region" description="Helical" evidence="1">
    <location>
        <begin position="57"/>
        <end position="79"/>
    </location>
</feature>
<feature type="transmembrane region" description="Helical" evidence="1">
    <location>
        <begin position="28"/>
        <end position="50"/>
    </location>
</feature>
<sequence>MNNNSIASITVILTPIYSETVTYFVACWYLVFCSGGLLLVLTVLIANLTLNWRNMRAFYIFLSNLLAADSLLFCLYVFYVVPCVYKGRQIYGNTWAPLVFGSCQTFFFEGALLSSFLITVNRFMSIHFSQVTDRIFKPKNCYFMYFLFQRELSCTVRFSEVKFIFGLSCTRINGNLTFSSFVLYFGVYGVGFLYILSIRKLKQQYTNVTNAGLLENMKKRKIKIFLQAFCIWCSLLVNALAFRLAGPYITSGVVIGIFSTTFTLCPTYGSALFVLLFAKETRQQVARWLGQSQAPAVIEPSRTRFKKIEAIHSSYIVYFLAKIKKQCPLVCIRKLLLVLQTHCLVSYGFVAYTSTTFLDYEFRHLVVLTNA</sequence>
<feature type="transmembrane region" description="Helical" evidence="1">
    <location>
        <begin position="99"/>
        <end position="120"/>
    </location>
</feature>
<dbReference type="WBParaSite" id="nRc.2.0.1.t40591-RA">
    <property type="protein sequence ID" value="nRc.2.0.1.t40591-RA"/>
    <property type="gene ID" value="nRc.2.0.1.g40591"/>
</dbReference>
<evidence type="ECO:0000313" key="4">
    <source>
        <dbReference type="WBParaSite" id="nRc.2.0.1.t40591-RA"/>
    </source>
</evidence>
<feature type="transmembrane region" description="Helical" evidence="1">
    <location>
        <begin position="224"/>
        <end position="242"/>
    </location>
</feature>
<proteinExistence type="predicted"/>
<accession>A0A915KP76</accession>
<dbReference type="Proteomes" id="UP000887565">
    <property type="component" value="Unplaced"/>
</dbReference>
<keyword evidence="1" id="KW-0812">Transmembrane</keyword>
<feature type="transmembrane region" description="Helical" evidence="1">
    <location>
        <begin position="248"/>
        <end position="278"/>
    </location>
</feature>
<dbReference type="PANTHER" id="PTHR22718:SF11">
    <property type="entry name" value="7TM GPCR SERPENTINE RECEPTOR CLASS X (SRX) DOMAIN-CONTAINING PROTEIN"/>
    <property type="match status" value="1"/>
</dbReference>
<organism evidence="3 4">
    <name type="scientific">Romanomermis culicivorax</name>
    <name type="common">Nematode worm</name>
    <dbReference type="NCBI Taxonomy" id="13658"/>
    <lineage>
        <taxon>Eukaryota</taxon>
        <taxon>Metazoa</taxon>
        <taxon>Ecdysozoa</taxon>
        <taxon>Nematoda</taxon>
        <taxon>Enoplea</taxon>
        <taxon>Dorylaimia</taxon>
        <taxon>Mermithida</taxon>
        <taxon>Mermithoidea</taxon>
        <taxon>Mermithidae</taxon>
        <taxon>Romanomermis</taxon>
    </lineage>
</organism>
<name>A0A915KP76_ROMCU</name>
<keyword evidence="3" id="KW-1185">Reference proteome</keyword>
<feature type="transmembrane region" description="Helical" evidence="1">
    <location>
        <begin position="178"/>
        <end position="196"/>
    </location>
</feature>
<dbReference type="SUPFAM" id="SSF81321">
    <property type="entry name" value="Family A G protein-coupled receptor-like"/>
    <property type="match status" value="1"/>
</dbReference>
<dbReference type="Gene3D" id="1.20.1070.10">
    <property type="entry name" value="Rhodopsin 7-helix transmembrane proteins"/>
    <property type="match status" value="1"/>
</dbReference>
<protein>
    <submittedName>
        <fullName evidence="4">7TM GPCR serpentine receptor class x (Srx) domain-containing protein</fullName>
    </submittedName>
</protein>
<keyword evidence="1" id="KW-0472">Membrane</keyword>
<dbReference type="AlphaFoldDB" id="A0A915KP76"/>
<evidence type="ECO:0000256" key="1">
    <source>
        <dbReference type="SAM" id="Phobius"/>
    </source>
</evidence>
<keyword evidence="1" id="KW-1133">Transmembrane helix</keyword>
<evidence type="ECO:0000259" key="2">
    <source>
        <dbReference type="Pfam" id="PF10328"/>
    </source>
</evidence>
<dbReference type="Pfam" id="PF10328">
    <property type="entry name" value="7TM_GPCR_Srx"/>
    <property type="match status" value="1"/>
</dbReference>
<dbReference type="InterPro" id="IPR019430">
    <property type="entry name" value="7TM_GPCR_serpentine_rcpt_Srx"/>
</dbReference>
<reference evidence="4" key="1">
    <citation type="submission" date="2022-11" db="UniProtKB">
        <authorList>
            <consortium name="WormBaseParasite"/>
        </authorList>
    </citation>
    <scope>IDENTIFICATION</scope>
</reference>